<evidence type="ECO:0000256" key="3">
    <source>
        <dbReference type="ARBA" id="ARBA00011738"/>
    </source>
</evidence>
<dbReference type="InterPro" id="IPR000740">
    <property type="entry name" value="GrpE"/>
</dbReference>
<dbReference type="GO" id="GO:0051082">
    <property type="term" value="F:unfolded protein binding"/>
    <property type="evidence" value="ECO:0007669"/>
    <property type="project" value="TreeGrafter"/>
</dbReference>
<dbReference type="GO" id="GO:0005737">
    <property type="term" value="C:cytoplasm"/>
    <property type="evidence" value="ECO:0007669"/>
    <property type="project" value="UniProtKB-SubCell"/>
</dbReference>
<dbReference type="Gene3D" id="2.30.22.10">
    <property type="entry name" value="Head domain of nucleotide exchange factor GrpE"/>
    <property type="match status" value="1"/>
</dbReference>
<dbReference type="PANTHER" id="PTHR21237:SF23">
    <property type="entry name" value="GRPE PROTEIN HOMOLOG, MITOCHONDRIAL"/>
    <property type="match status" value="1"/>
</dbReference>
<keyword evidence="5 10" id="KW-0346">Stress response</keyword>
<dbReference type="SUPFAM" id="SSF58014">
    <property type="entry name" value="Coiled-coil domain of nucleotide exchange factor GrpE"/>
    <property type="match status" value="1"/>
</dbReference>
<evidence type="ECO:0000313" key="18">
    <source>
        <dbReference type="Proteomes" id="UP000001497"/>
    </source>
</evidence>
<evidence type="ECO:0000256" key="2">
    <source>
        <dbReference type="ARBA" id="ARBA00009054"/>
    </source>
</evidence>
<dbReference type="InterPro" id="IPR013805">
    <property type="entry name" value="GrpE_CC"/>
</dbReference>
<evidence type="ECO:0000256" key="10">
    <source>
        <dbReference type="HAMAP-Rule" id="MF_01151"/>
    </source>
</evidence>
<evidence type="ECO:0000256" key="6">
    <source>
        <dbReference type="ARBA" id="ARBA00023186"/>
    </source>
</evidence>
<dbReference type="InterPro" id="IPR009012">
    <property type="entry name" value="GrpE_head"/>
</dbReference>
<evidence type="ECO:0000313" key="17">
    <source>
        <dbReference type="Proteomes" id="UP000000517"/>
    </source>
</evidence>
<dbReference type="STRING" id="59374.FSU_0193"/>
<dbReference type="EMBL" id="CP002158">
    <property type="protein sequence ID" value="ADL25903.1"/>
    <property type="molecule type" value="Genomic_DNA"/>
</dbReference>
<evidence type="ECO:0000256" key="14">
    <source>
        <dbReference type="SAM" id="MobiDB-lite"/>
    </source>
</evidence>
<dbReference type="CDD" id="cd00446">
    <property type="entry name" value="GrpE"/>
    <property type="match status" value="1"/>
</dbReference>
<reference evidence="17" key="2">
    <citation type="submission" date="2010-08" db="EMBL/GenBank/DDBJ databases">
        <title>Complete sequence of Fibrobacter succinogenes subsp. succinogenes S85.</title>
        <authorList>
            <person name="Durkin A.S."/>
            <person name="Nelson K.E."/>
            <person name="Morrison M."/>
            <person name="Forsberg C.W."/>
            <person name="Wilson D.B."/>
            <person name="Russell J.B."/>
            <person name="Cann I.K.O."/>
            <person name="Mackie R.I."/>
            <person name="White B.A."/>
        </authorList>
    </citation>
    <scope>NUCLEOTIDE SEQUENCE [LARGE SCALE GENOMIC DNA]</scope>
    <source>
        <strain evidence="17">ATCC 19169 / S85</strain>
    </source>
</reference>
<dbReference type="KEGG" id="fsu:Fisuc_2930"/>
<dbReference type="NCBIfam" id="NF010738">
    <property type="entry name" value="PRK14140.1"/>
    <property type="match status" value="1"/>
</dbReference>
<evidence type="ECO:0000256" key="1">
    <source>
        <dbReference type="ARBA" id="ARBA00004496"/>
    </source>
</evidence>
<reference evidence="16" key="3">
    <citation type="submission" date="2010-08" db="EMBL/GenBank/DDBJ databases">
        <authorList>
            <person name="Durkin A.S."/>
            <person name="Nelson K.E."/>
            <person name="Morrison M."/>
            <person name="Forsberg C.W."/>
            <person name="Wilson D.B."/>
            <person name="Russell J.B."/>
            <person name="Cann I.K.O."/>
            <person name="Mackie R.I."/>
            <person name="White B.A."/>
        </authorList>
    </citation>
    <scope>NUCLEOTIDE SEQUENCE</scope>
    <source>
        <strain evidence="16">S85</strain>
    </source>
</reference>
<feature type="region of interest" description="Disordered" evidence="14">
    <location>
        <begin position="1"/>
        <end position="86"/>
    </location>
</feature>
<dbReference type="FunFam" id="2.30.22.10:FF:000001">
    <property type="entry name" value="Protein GrpE"/>
    <property type="match status" value="1"/>
</dbReference>
<dbReference type="OrthoDB" id="9812586at2"/>
<keyword evidence="4 10" id="KW-0963">Cytoplasm</keyword>
<evidence type="ECO:0000256" key="7">
    <source>
        <dbReference type="ARBA" id="ARBA00053401"/>
    </source>
</evidence>
<comment type="subunit">
    <text evidence="3 10">Homodimer.</text>
</comment>
<comment type="similarity">
    <text evidence="2 10 12">Belongs to the GrpE family.</text>
</comment>
<dbReference type="PANTHER" id="PTHR21237">
    <property type="entry name" value="GRPE PROTEIN"/>
    <property type="match status" value="1"/>
</dbReference>
<keyword evidence="13" id="KW-0175">Coiled coil</keyword>
<organism evidence="16 17">
    <name type="scientific">Fibrobacter succinogenes (strain ATCC 19169 / S85)</name>
    <dbReference type="NCBI Taxonomy" id="59374"/>
    <lineage>
        <taxon>Bacteria</taxon>
        <taxon>Pseudomonadati</taxon>
        <taxon>Fibrobacterota</taxon>
        <taxon>Fibrobacteria</taxon>
        <taxon>Fibrobacterales</taxon>
        <taxon>Fibrobacteraceae</taxon>
        <taxon>Fibrobacter</taxon>
    </lineage>
</organism>
<dbReference type="eggNOG" id="COG0576">
    <property type="taxonomic scope" value="Bacteria"/>
</dbReference>
<dbReference type="Proteomes" id="UP000001497">
    <property type="component" value="Chromosome"/>
</dbReference>
<dbReference type="AlphaFoldDB" id="C9RP42"/>
<evidence type="ECO:0000256" key="9">
    <source>
        <dbReference type="ARBA" id="ARBA00076414"/>
    </source>
</evidence>
<evidence type="ECO:0000256" key="13">
    <source>
        <dbReference type="SAM" id="Coils"/>
    </source>
</evidence>
<dbReference type="HAMAP" id="MF_01151">
    <property type="entry name" value="GrpE"/>
    <property type="match status" value="1"/>
</dbReference>
<feature type="coiled-coil region" evidence="13">
    <location>
        <begin position="86"/>
        <end position="132"/>
    </location>
</feature>
<feature type="compositionally biased region" description="Basic and acidic residues" evidence="14">
    <location>
        <begin position="41"/>
        <end position="77"/>
    </location>
</feature>
<keyword evidence="18" id="KW-1185">Reference proteome</keyword>
<dbReference type="RefSeq" id="WP_014545037.1">
    <property type="nucleotide sequence ID" value="NC_013410.1"/>
</dbReference>
<dbReference type="PRINTS" id="PR00773">
    <property type="entry name" value="GRPEPROTEIN"/>
</dbReference>
<protein>
    <recommendedName>
        <fullName evidence="8 10">Protein GrpE</fullName>
    </recommendedName>
    <alternativeName>
        <fullName evidence="9 10">HSP-70 cofactor</fullName>
    </alternativeName>
</protein>
<dbReference type="Pfam" id="PF01025">
    <property type="entry name" value="GrpE"/>
    <property type="match status" value="1"/>
</dbReference>
<comment type="function">
    <text evidence="7 10 11">Participates actively in the response to hyperosmotic and heat shock by preventing the aggregation of stress-denatured proteins, in association with DnaK and GrpE. It is the nucleotide exchange factor for DnaK and may function as a thermosensor. Unfolded proteins bind initially to DnaJ; upon interaction with the DnaJ-bound protein, DnaK hydrolyzes its bound ATP, resulting in the formation of a stable complex. GrpE releases ADP from DnaK; ATP binding to DnaK triggers the release of the substrate protein, thus completing the reaction cycle. Several rounds of ATP-dependent interactions between DnaJ, DnaK and GrpE are required for fully efficient folding.</text>
</comment>
<evidence type="ECO:0000313" key="15">
    <source>
        <dbReference type="EMBL" id="ACX76510.1"/>
    </source>
</evidence>
<gene>
    <name evidence="10 16" type="primary">grpE</name>
    <name evidence="15" type="ordered locus">Fisuc_2930</name>
    <name evidence="16" type="ordered locus">FSU_0193</name>
</gene>
<reference evidence="15 18" key="1">
    <citation type="submission" date="2009-10" db="EMBL/GenBank/DDBJ databases">
        <title>Complete sequence of Fibrobacter succinogenes subsp. succinogenes S85.</title>
        <authorList>
            <consortium name="US DOE Joint Genome Institute"/>
            <person name="Lucas S."/>
            <person name="Copeland A."/>
            <person name="Lapidus A."/>
            <person name="Glavina del Rio T."/>
            <person name="Tice H."/>
            <person name="Bruce D."/>
            <person name="Goodwin L."/>
            <person name="Pitluck S."/>
            <person name="Chertkov O."/>
            <person name="Detter J.C."/>
            <person name="Han C."/>
            <person name="Tapia R."/>
            <person name="Larimer F."/>
            <person name="Land M."/>
            <person name="Hauser L."/>
            <person name="Kyrpides N."/>
            <person name="Mikhailova N."/>
            <person name="Weimer P.J."/>
            <person name="Stevenson D.M."/>
            <person name="Boyum J."/>
            <person name="Brumm P.I."/>
            <person name="Mead D."/>
        </authorList>
    </citation>
    <scope>NUCLEOTIDE SEQUENCE [LARGE SCALE GENOMIC DNA]</scope>
    <source>
        <strain evidence="18">ATCC 19169 / S85</strain>
        <strain evidence="15">S85</strain>
    </source>
</reference>
<dbReference type="GO" id="GO:0006457">
    <property type="term" value="P:protein folding"/>
    <property type="evidence" value="ECO:0007669"/>
    <property type="project" value="InterPro"/>
</dbReference>
<accession>C9RP42</accession>
<dbReference type="EMBL" id="CP001792">
    <property type="protein sequence ID" value="ACX76510.1"/>
    <property type="molecule type" value="Genomic_DNA"/>
</dbReference>
<dbReference type="Proteomes" id="UP000000517">
    <property type="component" value="Chromosome"/>
</dbReference>
<dbReference type="GO" id="GO:0042803">
    <property type="term" value="F:protein homodimerization activity"/>
    <property type="evidence" value="ECO:0007669"/>
    <property type="project" value="InterPro"/>
</dbReference>
<dbReference type="PATRIC" id="fig|59374.8.peg.184"/>
<dbReference type="SUPFAM" id="SSF51064">
    <property type="entry name" value="Head domain of nucleotide exchange factor GrpE"/>
    <property type="match status" value="1"/>
</dbReference>
<evidence type="ECO:0000313" key="16">
    <source>
        <dbReference type="EMBL" id="ADL25903.1"/>
    </source>
</evidence>
<dbReference type="HOGENOM" id="CLU_057217_5_2_0"/>
<name>C9RP42_FIBSS</name>
<comment type="subcellular location">
    <subcellularLocation>
        <location evidence="1 10">Cytoplasm</location>
    </subcellularLocation>
</comment>
<dbReference type="KEGG" id="fsc:FSU_0193"/>
<dbReference type="Gene3D" id="3.90.20.20">
    <property type="match status" value="1"/>
</dbReference>
<keyword evidence="6 10" id="KW-0143">Chaperone</keyword>
<evidence type="ECO:0000256" key="4">
    <source>
        <dbReference type="ARBA" id="ARBA00022490"/>
    </source>
</evidence>
<sequence length="233" mass="26213">MAENLDERRETKDESNSSSEQAKFEQDVLKAAQDAMNLEAEAQKDERQETKDESVSNEEAADKTADAEGKKAEEKAAEQPAAPSAEEILKQQLADANDRFVRLMAEFENFRRRNAKEQLELIETANGKLLEKLSEVQDNFERAFASENKAKDLEAFEKGMQMIYNQFAKVLTDAGLEQIDPTGKEFDPNLHEALMQQPSETIPEGHVVTVFQKGYKLKNKILKTAKVIVSSGK</sequence>
<evidence type="ECO:0000256" key="11">
    <source>
        <dbReference type="RuleBase" id="RU000639"/>
    </source>
</evidence>
<evidence type="ECO:0000256" key="5">
    <source>
        <dbReference type="ARBA" id="ARBA00023016"/>
    </source>
</evidence>
<evidence type="ECO:0000256" key="12">
    <source>
        <dbReference type="RuleBase" id="RU004478"/>
    </source>
</evidence>
<evidence type="ECO:0000256" key="8">
    <source>
        <dbReference type="ARBA" id="ARBA00072274"/>
    </source>
</evidence>
<dbReference type="GO" id="GO:0000774">
    <property type="term" value="F:adenyl-nucleotide exchange factor activity"/>
    <property type="evidence" value="ECO:0007669"/>
    <property type="project" value="InterPro"/>
</dbReference>
<proteinExistence type="inferred from homology"/>
<dbReference type="GO" id="GO:0051087">
    <property type="term" value="F:protein-folding chaperone binding"/>
    <property type="evidence" value="ECO:0007669"/>
    <property type="project" value="InterPro"/>
</dbReference>
<feature type="compositionally biased region" description="Basic and acidic residues" evidence="14">
    <location>
        <begin position="1"/>
        <end position="15"/>
    </location>
</feature>
<dbReference type="PROSITE" id="PS01071">
    <property type="entry name" value="GRPE"/>
    <property type="match status" value="1"/>
</dbReference>